<dbReference type="InterPro" id="IPR014284">
    <property type="entry name" value="RNA_pol_sigma-70_dom"/>
</dbReference>
<keyword evidence="2" id="KW-0805">Transcription regulation</keyword>
<dbReference type="PANTHER" id="PTHR43133:SF8">
    <property type="entry name" value="RNA POLYMERASE SIGMA FACTOR HI_1459-RELATED"/>
    <property type="match status" value="1"/>
</dbReference>
<evidence type="ECO:0000259" key="7">
    <source>
        <dbReference type="Pfam" id="PF08281"/>
    </source>
</evidence>
<dbReference type="InterPro" id="IPR013249">
    <property type="entry name" value="RNA_pol_sigma70_r4_t2"/>
</dbReference>
<dbReference type="InterPro" id="IPR039425">
    <property type="entry name" value="RNA_pol_sigma-70-like"/>
</dbReference>
<feature type="domain" description="RNA polymerase sigma-70 region 2" evidence="6">
    <location>
        <begin position="26"/>
        <end position="91"/>
    </location>
</feature>
<keyword evidence="4" id="KW-0238">DNA-binding</keyword>
<feature type="domain" description="RNA polymerase sigma factor 70 region 4 type 2" evidence="7">
    <location>
        <begin position="126"/>
        <end position="174"/>
    </location>
</feature>
<dbReference type="GO" id="GO:0016987">
    <property type="term" value="F:sigma factor activity"/>
    <property type="evidence" value="ECO:0007669"/>
    <property type="project" value="UniProtKB-KW"/>
</dbReference>
<dbReference type="Gene3D" id="1.10.10.10">
    <property type="entry name" value="Winged helix-like DNA-binding domain superfamily/Winged helix DNA-binding domain"/>
    <property type="match status" value="1"/>
</dbReference>
<gene>
    <name evidence="8" type="ORF">S06H3_09424</name>
</gene>
<reference evidence="8" key="1">
    <citation type="journal article" date="2014" name="Front. Microbiol.">
        <title>High frequency of phylogenetically diverse reductive dehalogenase-homologous genes in deep subseafloor sedimentary metagenomes.</title>
        <authorList>
            <person name="Kawai M."/>
            <person name="Futagami T."/>
            <person name="Toyoda A."/>
            <person name="Takaki Y."/>
            <person name="Nishi S."/>
            <person name="Hori S."/>
            <person name="Arai W."/>
            <person name="Tsubouchi T."/>
            <person name="Morono Y."/>
            <person name="Uchiyama I."/>
            <person name="Ito T."/>
            <person name="Fujiyama A."/>
            <person name="Inagaki F."/>
            <person name="Takami H."/>
        </authorList>
    </citation>
    <scope>NUCLEOTIDE SEQUENCE</scope>
    <source>
        <strain evidence="8">Expedition CK06-06</strain>
    </source>
</reference>
<comment type="caution">
    <text evidence="8">The sequence shown here is derived from an EMBL/GenBank/DDBJ whole genome shotgun (WGS) entry which is preliminary data.</text>
</comment>
<dbReference type="Pfam" id="PF08281">
    <property type="entry name" value="Sigma70_r4_2"/>
    <property type="match status" value="1"/>
</dbReference>
<dbReference type="NCBIfam" id="TIGR02937">
    <property type="entry name" value="sigma70-ECF"/>
    <property type="match status" value="1"/>
</dbReference>
<sequence>MTDESEQRSRAGFAEGNADIWREFIGREIPLLYGMFMKRWPNPSLAEELVQKTVFDAVRGCAGYDPSRGSPEEWIFGIARNNIRLEMRRRAGRPGVNGNISRYLEVIDTRPLPNEVLEREETVEVVRSALSRLESKKQAILRAKYIKGLPARDIAQQMNITEKAVHSLLYRARISLRQELKRTAPSNEKEQKL</sequence>
<evidence type="ECO:0000256" key="1">
    <source>
        <dbReference type="ARBA" id="ARBA00010641"/>
    </source>
</evidence>
<name>X1MML0_9ZZZZ</name>
<comment type="similarity">
    <text evidence="1">Belongs to the sigma-70 factor family. ECF subfamily.</text>
</comment>
<evidence type="ECO:0000256" key="2">
    <source>
        <dbReference type="ARBA" id="ARBA00023015"/>
    </source>
</evidence>
<dbReference type="SUPFAM" id="SSF88946">
    <property type="entry name" value="Sigma2 domain of RNA polymerase sigma factors"/>
    <property type="match status" value="1"/>
</dbReference>
<evidence type="ECO:0000256" key="3">
    <source>
        <dbReference type="ARBA" id="ARBA00023082"/>
    </source>
</evidence>
<dbReference type="Pfam" id="PF04542">
    <property type="entry name" value="Sigma70_r2"/>
    <property type="match status" value="1"/>
</dbReference>
<dbReference type="AlphaFoldDB" id="X1MML0"/>
<dbReference type="InterPro" id="IPR036388">
    <property type="entry name" value="WH-like_DNA-bd_sf"/>
</dbReference>
<protein>
    <recommendedName>
        <fullName evidence="9">HTH luxR-type domain-containing protein</fullName>
    </recommendedName>
</protein>
<organism evidence="8">
    <name type="scientific">marine sediment metagenome</name>
    <dbReference type="NCBI Taxonomy" id="412755"/>
    <lineage>
        <taxon>unclassified sequences</taxon>
        <taxon>metagenomes</taxon>
        <taxon>ecological metagenomes</taxon>
    </lineage>
</organism>
<dbReference type="InterPro" id="IPR013324">
    <property type="entry name" value="RNA_pol_sigma_r3/r4-like"/>
</dbReference>
<dbReference type="SUPFAM" id="SSF88659">
    <property type="entry name" value="Sigma3 and sigma4 domains of RNA polymerase sigma factors"/>
    <property type="match status" value="1"/>
</dbReference>
<evidence type="ECO:0000259" key="6">
    <source>
        <dbReference type="Pfam" id="PF04542"/>
    </source>
</evidence>
<dbReference type="InterPro" id="IPR007627">
    <property type="entry name" value="RNA_pol_sigma70_r2"/>
</dbReference>
<evidence type="ECO:0000256" key="5">
    <source>
        <dbReference type="ARBA" id="ARBA00023163"/>
    </source>
</evidence>
<keyword evidence="5" id="KW-0804">Transcription</keyword>
<dbReference type="InterPro" id="IPR013325">
    <property type="entry name" value="RNA_pol_sigma_r2"/>
</dbReference>
<dbReference type="EMBL" id="BARV01004153">
    <property type="protein sequence ID" value="GAI15930.1"/>
    <property type="molecule type" value="Genomic_DNA"/>
</dbReference>
<keyword evidence="3" id="KW-0731">Sigma factor</keyword>
<accession>X1MML0</accession>
<dbReference type="CDD" id="cd06171">
    <property type="entry name" value="Sigma70_r4"/>
    <property type="match status" value="1"/>
</dbReference>
<dbReference type="Gene3D" id="1.10.1740.10">
    <property type="match status" value="1"/>
</dbReference>
<evidence type="ECO:0008006" key="9">
    <source>
        <dbReference type="Google" id="ProtNLM"/>
    </source>
</evidence>
<evidence type="ECO:0000256" key="4">
    <source>
        <dbReference type="ARBA" id="ARBA00023125"/>
    </source>
</evidence>
<dbReference type="GO" id="GO:0006352">
    <property type="term" value="P:DNA-templated transcription initiation"/>
    <property type="evidence" value="ECO:0007669"/>
    <property type="project" value="InterPro"/>
</dbReference>
<dbReference type="PANTHER" id="PTHR43133">
    <property type="entry name" value="RNA POLYMERASE ECF-TYPE SIGMA FACTO"/>
    <property type="match status" value="1"/>
</dbReference>
<proteinExistence type="inferred from homology"/>
<evidence type="ECO:0000313" key="8">
    <source>
        <dbReference type="EMBL" id="GAI15930.1"/>
    </source>
</evidence>
<dbReference type="GO" id="GO:0003677">
    <property type="term" value="F:DNA binding"/>
    <property type="evidence" value="ECO:0007669"/>
    <property type="project" value="UniProtKB-KW"/>
</dbReference>